<evidence type="ECO:0000313" key="3">
    <source>
        <dbReference type="EMBL" id="PZX20775.1"/>
    </source>
</evidence>
<evidence type="ECO:0000259" key="2">
    <source>
        <dbReference type="Pfam" id="PF13568"/>
    </source>
</evidence>
<dbReference type="AlphaFoldDB" id="A0A2W7NK22"/>
<proteinExistence type="predicted"/>
<dbReference type="Proteomes" id="UP000249239">
    <property type="component" value="Unassembled WGS sequence"/>
</dbReference>
<evidence type="ECO:0000256" key="1">
    <source>
        <dbReference type="SAM" id="SignalP"/>
    </source>
</evidence>
<reference evidence="3 4" key="1">
    <citation type="submission" date="2018-06" db="EMBL/GenBank/DDBJ databases">
        <title>Genomic Encyclopedia of Archaeal and Bacterial Type Strains, Phase II (KMG-II): from individual species to whole genera.</title>
        <authorList>
            <person name="Goeker M."/>
        </authorList>
    </citation>
    <scope>NUCLEOTIDE SEQUENCE [LARGE SCALE GENOMIC DNA]</scope>
    <source>
        <strain evidence="3 4">DSM 6779</strain>
    </source>
</reference>
<keyword evidence="1" id="KW-0732">Signal</keyword>
<gene>
    <name evidence="3" type="ORF">LX69_00200</name>
</gene>
<accession>A0A2W7NK22</accession>
<feature type="chain" id="PRO_5016120909" evidence="1">
    <location>
        <begin position="23"/>
        <end position="216"/>
    </location>
</feature>
<dbReference type="OrthoDB" id="978236at2"/>
<keyword evidence="4" id="KW-1185">Reference proteome</keyword>
<dbReference type="RefSeq" id="WP_111443922.1">
    <property type="nucleotide sequence ID" value="NZ_QKZK01000001.1"/>
</dbReference>
<sequence>MRLYFSMMLMVVLLLAAENLSAQVDQKYRIGMVFTPQISWLKTDNNSADNGSGLFGYNFGVSVDRFFTPNYAINTGLTINTTGGVLTYGQGLLMNIGDKTELLKKVTYRLKYIEVPVALKLRTNDFGRLAYYGVFGMSAQIGIKSTDGNDNEISDYVRDLNTAYHFGGGAEYSLGGSTYLLFGLQFHNGLNDITKHPDFRDKAILNRLVFNMGLIF</sequence>
<dbReference type="InterPro" id="IPR025665">
    <property type="entry name" value="Beta-barrel_OMP_2"/>
</dbReference>
<feature type="domain" description="Outer membrane protein beta-barrel" evidence="2">
    <location>
        <begin position="44"/>
        <end position="194"/>
    </location>
</feature>
<dbReference type="Pfam" id="PF13568">
    <property type="entry name" value="OMP_b-brl_2"/>
    <property type="match status" value="1"/>
</dbReference>
<dbReference type="EMBL" id="QKZK01000001">
    <property type="protein sequence ID" value="PZX20775.1"/>
    <property type="molecule type" value="Genomic_DNA"/>
</dbReference>
<feature type="signal peptide" evidence="1">
    <location>
        <begin position="1"/>
        <end position="22"/>
    </location>
</feature>
<comment type="caution">
    <text evidence="3">The sequence shown here is derived from an EMBL/GenBank/DDBJ whole genome shotgun (WGS) entry which is preliminary data.</text>
</comment>
<protein>
    <submittedName>
        <fullName evidence="3">Outer membrane protein with beta-barrel domain</fullName>
    </submittedName>
</protein>
<name>A0A2W7NK22_9BACT</name>
<evidence type="ECO:0000313" key="4">
    <source>
        <dbReference type="Proteomes" id="UP000249239"/>
    </source>
</evidence>
<organism evidence="3 4">
    <name type="scientific">Breznakibacter xylanolyticus</name>
    <dbReference type="NCBI Taxonomy" id="990"/>
    <lineage>
        <taxon>Bacteria</taxon>
        <taxon>Pseudomonadati</taxon>
        <taxon>Bacteroidota</taxon>
        <taxon>Bacteroidia</taxon>
        <taxon>Marinilabiliales</taxon>
        <taxon>Marinilabiliaceae</taxon>
        <taxon>Breznakibacter</taxon>
    </lineage>
</organism>